<sequence>MVARLGYVRPWVWVLFAGEQQWHLRRIWGQAEDPPTGPQTRLLLSRSAPDHDACKEDCSRDSADVLGYRFVDTHRDRGIQDAGLLHGLGRRLTVNEKTAIIDGVTQVADETYRGWETAGGRAAEFPVEGTLRASDVELRGVGPGPQLVGADGGVAGGSAGGTATTAAGDRGTVAALNVPERLGGDVGIMRTDKDWIGNRRVSASLALYAGAETGLDARLLGITLQSDGHRTRIHFRDAVAKFEHTPLPGWPLEGPRLAVGCSIFVDRRCRGPLEHFTQFGNQPHLTSDDYGAAHYESIMRMIASLARWDQVSLPDLVGVGEAMRQAQLYRYVYAMEAEGSLHAALQGRRRGHGSAEFDLLDEASAFALASKEDGRMMVCPDLLHHVCAIAERGADILKSLRNAREVHRELEDAVRRFGEPPMDLDGPGALAELRVSQAHHGEAVAIAPVGFDNVEILRQDRCTGDTLRRVISHCTSRGLIRRELLSALGAVYSFIRVAGHRPLSKVVSCVDASWWGVGITEKDFTRDQVVELSSFNERWRFGRDNEKSMPPRAFDIGMWKDETEETETSTGFTEPYHVLKASQGLMFEGPIKVFLKPPEAKFRSVSKEGCSRDIVPMPGERHSVLEQESVSAATRRDYERRAHRFYLWAGRSRLGAVAEEQLNETLVMYIREQFLMGGESADARKLFASLAFAGCHLGLEYSSRPCATRAARGWRTRAPPRSRLRLPWATCCLVIRQLVQGRERVLAKLTAVAFALHLGPSEALSLTTHSLVPPSVLLKGPRRTWSMTLHLRVSGVAGQTGVYDDSLVLDSPAFPWHEEAGHKLLVRALTQDEITKRGRWASDQVVRRYTEARRIQERLNMLPHHIRGIARHSLDAIGAVLCAT</sequence>
<evidence type="ECO:0000313" key="1">
    <source>
        <dbReference type="EMBL" id="CAK0889881.1"/>
    </source>
</evidence>
<dbReference type="Proteomes" id="UP001189429">
    <property type="component" value="Unassembled WGS sequence"/>
</dbReference>
<reference evidence="1" key="1">
    <citation type="submission" date="2023-10" db="EMBL/GenBank/DDBJ databases">
        <authorList>
            <person name="Chen Y."/>
            <person name="Shah S."/>
            <person name="Dougan E. K."/>
            <person name="Thang M."/>
            <person name="Chan C."/>
        </authorList>
    </citation>
    <scope>NUCLEOTIDE SEQUENCE [LARGE SCALE GENOMIC DNA]</scope>
</reference>
<evidence type="ECO:0008006" key="3">
    <source>
        <dbReference type="Google" id="ProtNLM"/>
    </source>
</evidence>
<dbReference type="EMBL" id="CAUYUJ010019276">
    <property type="protein sequence ID" value="CAK0889881.1"/>
    <property type="molecule type" value="Genomic_DNA"/>
</dbReference>
<gene>
    <name evidence="1" type="ORF">PCOR1329_LOCUS70276</name>
</gene>
<comment type="caution">
    <text evidence="1">The sequence shown here is derived from an EMBL/GenBank/DDBJ whole genome shotgun (WGS) entry which is preliminary data.</text>
</comment>
<organism evidence="1 2">
    <name type="scientific">Prorocentrum cordatum</name>
    <dbReference type="NCBI Taxonomy" id="2364126"/>
    <lineage>
        <taxon>Eukaryota</taxon>
        <taxon>Sar</taxon>
        <taxon>Alveolata</taxon>
        <taxon>Dinophyceae</taxon>
        <taxon>Prorocentrales</taxon>
        <taxon>Prorocentraceae</taxon>
        <taxon>Prorocentrum</taxon>
    </lineage>
</organism>
<name>A0ABN9WSV5_9DINO</name>
<proteinExistence type="predicted"/>
<keyword evidence="2" id="KW-1185">Reference proteome</keyword>
<evidence type="ECO:0000313" key="2">
    <source>
        <dbReference type="Proteomes" id="UP001189429"/>
    </source>
</evidence>
<protein>
    <recommendedName>
        <fullName evidence="3">RNA-dependent RNA polymerase</fullName>
    </recommendedName>
</protein>
<accession>A0ABN9WSV5</accession>